<keyword evidence="2" id="KW-1185">Reference proteome</keyword>
<name>A0ACC1QZM7_9HYPO</name>
<evidence type="ECO:0000313" key="1">
    <source>
        <dbReference type="EMBL" id="KAJ3496146.1"/>
    </source>
</evidence>
<organism evidence="1 2">
    <name type="scientific">Lecanicillium saksenae</name>
    <dbReference type="NCBI Taxonomy" id="468837"/>
    <lineage>
        <taxon>Eukaryota</taxon>
        <taxon>Fungi</taxon>
        <taxon>Dikarya</taxon>
        <taxon>Ascomycota</taxon>
        <taxon>Pezizomycotina</taxon>
        <taxon>Sordariomycetes</taxon>
        <taxon>Hypocreomycetidae</taxon>
        <taxon>Hypocreales</taxon>
        <taxon>Cordycipitaceae</taxon>
        <taxon>Lecanicillium</taxon>
    </lineage>
</organism>
<dbReference type="Proteomes" id="UP001148737">
    <property type="component" value="Unassembled WGS sequence"/>
</dbReference>
<gene>
    <name evidence="1" type="ORF">NLG97_g2869</name>
</gene>
<reference evidence="1" key="1">
    <citation type="submission" date="2022-07" db="EMBL/GenBank/DDBJ databases">
        <title>Genome Sequence of Lecanicillium saksenae.</title>
        <authorList>
            <person name="Buettner E."/>
        </authorList>
    </citation>
    <scope>NUCLEOTIDE SEQUENCE</scope>
    <source>
        <strain evidence="1">VT-O1</strain>
    </source>
</reference>
<evidence type="ECO:0000313" key="2">
    <source>
        <dbReference type="Proteomes" id="UP001148737"/>
    </source>
</evidence>
<proteinExistence type="predicted"/>
<sequence length="331" mass="34894">MKFTTGLLALASVAAAAPAGEESPLDVKLEMSGNSAVKAVITNVGKENLKLLRTGSILDKIATQKATVSIDDNTVKFEGVRGRINFAGIQEDAFQSIEAGKSIDVTFDIAETHDLSAGGKYKIASSGSIKFQSNQIDADVNGTVAEALRSTLQRERRAKRSVIASDCTGAKLRSIKTALANCKALAQAGKTATSSSAKMKEFFGSDSQATVDKVNAVFAAASTECGGTSSGADLYCTDIYNECGGYLALTYPSKSEMVYCPEHFKLPATTSTCYGQSQDNTVLHESTHLSYVGNTDDHAYGYDDIVKLTTKQALDNADTYAIFAQAASSGC</sequence>
<accession>A0ACC1QZM7</accession>
<protein>
    <submittedName>
        <fullName evidence="1">Uncharacterized protein</fullName>
    </submittedName>
</protein>
<dbReference type="EMBL" id="JANAKD010000216">
    <property type="protein sequence ID" value="KAJ3496146.1"/>
    <property type="molecule type" value="Genomic_DNA"/>
</dbReference>
<comment type="caution">
    <text evidence="1">The sequence shown here is derived from an EMBL/GenBank/DDBJ whole genome shotgun (WGS) entry which is preliminary data.</text>
</comment>